<protein>
    <recommendedName>
        <fullName evidence="2">PDZ domain-containing protein</fullName>
    </recommendedName>
</protein>
<dbReference type="OrthoDB" id="10559553at2759"/>
<proteinExistence type="predicted"/>
<accession>A0A8J2STQ6</accession>
<evidence type="ECO:0000259" key="2">
    <source>
        <dbReference type="PROSITE" id="PS50106"/>
    </source>
</evidence>
<dbReference type="InterPro" id="IPR001478">
    <property type="entry name" value="PDZ"/>
</dbReference>
<dbReference type="EMBL" id="CAKKNE010000004">
    <property type="protein sequence ID" value="CAH0374551.1"/>
    <property type="molecule type" value="Genomic_DNA"/>
</dbReference>
<keyword evidence="4" id="KW-1185">Reference proteome</keyword>
<dbReference type="PROSITE" id="PS50106">
    <property type="entry name" value="PDZ"/>
    <property type="match status" value="1"/>
</dbReference>
<feature type="compositionally biased region" description="Acidic residues" evidence="1">
    <location>
        <begin position="15"/>
        <end position="31"/>
    </location>
</feature>
<sequence>MAQLLGGLDVVYAEEEPAESSSADDSDDDSDASLGSGGAAAARAAAVARGGGGAAAAAVVAENGLASLRRARLAPGVFGAAVALRNEPRAARRIEVAAVRAAARAPGVAAGDVLVAINGKPLPRGASAEELQDLVRSNPKYALAAVDALLWRGRAAAGGGAPAGGELCVHCGAGAAGVTWARVAFPGRAALDGAFAAAAVGGRAARLHVRPGDVLVGLNHEPVPRRHAAAALLQRFSSAAARGALTLNLWRCHDADVLDEIRRQCAAAEARSLAVDPSVAARLPRQPGRPAAADARCPGDGCFL</sequence>
<dbReference type="Proteomes" id="UP000789595">
    <property type="component" value="Unassembled WGS sequence"/>
</dbReference>
<feature type="region of interest" description="Disordered" evidence="1">
    <location>
        <begin position="15"/>
        <end position="36"/>
    </location>
</feature>
<name>A0A8J2STQ6_9STRA</name>
<organism evidence="3 4">
    <name type="scientific">Pelagomonas calceolata</name>
    <dbReference type="NCBI Taxonomy" id="35677"/>
    <lineage>
        <taxon>Eukaryota</taxon>
        <taxon>Sar</taxon>
        <taxon>Stramenopiles</taxon>
        <taxon>Ochrophyta</taxon>
        <taxon>Pelagophyceae</taxon>
        <taxon>Pelagomonadales</taxon>
        <taxon>Pelagomonadaceae</taxon>
        <taxon>Pelagomonas</taxon>
    </lineage>
</organism>
<evidence type="ECO:0000256" key="1">
    <source>
        <dbReference type="SAM" id="MobiDB-lite"/>
    </source>
</evidence>
<reference evidence="3" key="1">
    <citation type="submission" date="2021-11" db="EMBL/GenBank/DDBJ databases">
        <authorList>
            <consortium name="Genoscope - CEA"/>
            <person name="William W."/>
        </authorList>
    </citation>
    <scope>NUCLEOTIDE SEQUENCE</scope>
</reference>
<evidence type="ECO:0000313" key="4">
    <source>
        <dbReference type="Proteomes" id="UP000789595"/>
    </source>
</evidence>
<dbReference type="AlphaFoldDB" id="A0A8J2STQ6"/>
<feature type="domain" description="PDZ" evidence="2">
    <location>
        <begin position="65"/>
        <end position="137"/>
    </location>
</feature>
<evidence type="ECO:0000313" key="3">
    <source>
        <dbReference type="EMBL" id="CAH0374551.1"/>
    </source>
</evidence>
<gene>
    <name evidence="3" type="ORF">PECAL_4P18400</name>
</gene>
<comment type="caution">
    <text evidence="3">The sequence shown here is derived from an EMBL/GenBank/DDBJ whole genome shotgun (WGS) entry which is preliminary data.</text>
</comment>